<keyword evidence="3" id="KW-1003">Cell membrane</keyword>
<dbReference type="GO" id="GO:0005886">
    <property type="term" value="C:plasma membrane"/>
    <property type="evidence" value="ECO:0007669"/>
    <property type="project" value="UniProtKB-SubCell"/>
</dbReference>
<dbReference type="SUPFAM" id="SSF143865">
    <property type="entry name" value="CorA soluble domain-like"/>
    <property type="match status" value="1"/>
</dbReference>
<dbReference type="CDD" id="cd12822">
    <property type="entry name" value="TmCorA-like"/>
    <property type="match status" value="1"/>
</dbReference>
<sequence length="300" mass="33599">MKDRGQRTAVADPAATAAPNQVTVDPGAIDRDEPEQRPGSNARARTRLYRNGACVSHDVPVAAIAGHLTDPTTVVWLDLCRPTPADFAMVDTQFGLHELAIEDALQQSQRPKLDHYPTHLFLSAYAVTLDADATRVDTSEIAAFITGQALITVRHDDRSDMASVLARWDAAPDLTRHGVAFLLHGLLDHLVDGHLAAVQQLDDGIEQLDDLLFEEHRSQIQAVQRRSFQLRKNLVVVRRVVLPMRDVLSTLLRRDLTTVGEAMAPYFQDAYDHVLHQLGRDHRRPHRDHRLLRPEPPLPR</sequence>
<dbReference type="GO" id="GO:0000287">
    <property type="term" value="F:magnesium ion binding"/>
    <property type="evidence" value="ECO:0007669"/>
    <property type="project" value="TreeGrafter"/>
</dbReference>
<keyword evidence="6" id="KW-1185">Reference proteome</keyword>
<keyword evidence="3" id="KW-0472">Membrane</keyword>
<evidence type="ECO:0000313" key="6">
    <source>
        <dbReference type="Proteomes" id="UP000612585"/>
    </source>
</evidence>
<comment type="subcellular location">
    <subcellularLocation>
        <location evidence="1">Cell membrane</location>
        <topology evidence="1">Multi-pass membrane protein</topology>
    </subcellularLocation>
</comment>
<dbReference type="Proteomes" id="UP000612585">
    <property type="component" value="Unassembled WGS sequence"/>
</dbReference>
<dbReference type="GO" id="GO:0050897">
    <property type="term" value="F:cobalt ion binding"/>
    <property type="evidence" value="ECO:0007669"/>
    <property type="project" value="TreeGrafter"/>
</dbReference>
<comment type="caution">
    <text evidence="5">The sequence shown here is derived from an EMBL/GenBank/DDBJ whole genome shotgun (WGS) entry which is preliminary data.</text>
</comment>
<accession>A0A8J4E3S9</accession>
<dbReference type="PANTHER" id="PTHR46494:SF1">
    <property type="entry name" value="CORA FAMILY METAL ION TRANSPORTER (EUROFUNG)"/>
    <property type="match status" value="1"/>
</dbReference>
<dbReference type="GO" id="GO:0015095">
    <property type="term" value="F:magnesium ion transmembrane transporter activity"/>
    <property type="evidence" value="ECO:0007669"/>
    <property type="project" value="TreeGrafter"/>
</dbReference>
<evidence type="ECO:0000256" key="3">
    <source>
        <dbReference type="ARBA" id="ARBA00022475"/>
    </source>
</evidence>
<evidence type="ECO:0000256" key="2">
    <source>
        <dbReference type="ARBA" id="ARBA00022448"/>
    </source>
</evidence>
<dbReference type="PANTHER" id="PTHR46494">
    <property type="entry name" value="CORA FAMILY METAL ION TRANSPORTER (EUROFUNG)"/>
    <property type="match status" value="1"/>
</dbReference>
<dbReference type="GO" id="GO:0015087">
    <property type="term" value="F:cobalt ion transmembrane transporter activity"/>
    <property type="evidence" value="ECO:0007669"/>
    <property type="project" value="TreeGrafter"/>
</dbReference>
<feature type="region of interest" description="Disordered" evidence="4">
    <location>
        <begin position="1"/>
        <end position="45"/>
    </location>
</feature>
<feature type="region of interest" description="Disordered" evidence="4">
    <location>
        <begin position="280"/>
        <end position="300"/>
    </location>
</feature>
<reference evidence="5" key="1">
    <citation type="submission" date="2021-01" db="EMBL/GenBank/DDBJ databases">
        <title>Whole genome shotgun sequence of Virgisporangium aurantiacum NBRC 16421.</title>
        <authorList>
            <person name="Komaki H."/>
            <person name="Tamura T."/>
        </authorList>
    </citation>
    <scope>NUCLEOTIDE SEQUENCE</scope>
    <source>
        <strain evidence="5">NBRC 16421</strain>
    </source>
</reference>
<keyword evidence="2" id="KW-0813">Transport</keyword>
<evidence type="ECO:0000256" key="4">
    <source>
        <dbReference type="SAM" id="MobiDB-lite"/>
    </source>
</evidence>
<evidence type="ECO:0000313" key="5">
    <source>
        <dbReference type="EMBL" id="GIJ60268.1"/>
    </source>
</evidence>
<evidence type="ECO:0008006" key="7">
    <source>
        <dbReference type="Google" id="ProtNLM"/>
    </source>
</evidence>
<dbReference type="InterPro" id="IPR045861">
    <property type="entry name" value="CorA_cytoplasmic_dom"/>
</dbReference>
<dbReference type="Gene3D" id="1.20.58.340">
    <property type="entry name" value="Magnesium transport protein CorA, transmembrane region"/>
    <property type="match status" value="1"/>
</dbReference>
<evidence type="ECO:0000256" key="1">
    <source>
        <dbReference type="ARBA" id="ARBA00004651"/>
    </source>
</evidence>
<dbReference type="Pfam" id="PF01544">
    <property type="entry name" value="CorA"/>
    <property type="match status" value="1"/>
</dbReference>
<feature type="compositionally biased region" description="Low complexity" evidence="4">
    <location>
        <begin position="8"/>
        <end position="19"/>
    </location>
</feature>
<gene>
    <name evidence="5" type="ORF">Vau01_077840</name>
</gene>
<dbReference type="Gene3D" id="3.30.460.20">
    <property type="entry name" value="CorA soluble domain-like"/>
    <property type="match status" value="1"/>
</dbReference>
<dbReference type="EMBL" id="BOPG01000051">
    <property type="protein sequence ID" value="GIJ60268.1"/>
    <property type="molecule type" value="Genomic_DNA"/>
</dbReference>
<dbReference type="AlphaFoldDB" id="A0A8J4E3S9"/>
<organism evidence="5 6">
    <name type="scientific">Virgisporangium aurantiacum</name>
    <dbReference type="NCBI Taxonomy" id="175570"/>
    <lineage>
        <taxon>Bacteria</taxon>
        <taxon>Bacillati</taxon>
        <taxon>Actinomycetota</taxon>
        <taxon>Actinomycetes</taxon>
        <taxon>Micromonosporales</taxon>
        <taxon>Micromonosporaceae</taxon>
        <taxon>Virgisporangium</taxon>
    </lineage>
</organism>
<protein>
    <recommendedName>
        <fullName evidence="7">Magnesium transporter</fullName>
    </recommendedName>
</protein>
<name>A0A8J4E3S9_9ACTN</name>
<dbReference type="InterPro" id="IPR002523">
    <property type="entry name" value="MgTranspt_CorA/ZnTranspt_ZntB"/>
</dbReference>
<feature type="compositionally biased region" description="Basic residues" evidence="4">
    <location>
        <begin position="281"/>
        <end position="290"/>
    </location>
</feature>
<proteinExistence type="predicted"/>